<reference evidence="1" key="1">
    <citation type="submission" date="2020-08" db="EMBL/GenBank/DDBJ databases">
        <title>Multicomponent nature underlies the extraordinary mechanical properties of spider dragline silk.</title>
        <authorList>
            <person name="Kono N."/>
            <person name="Nakamura H."/>
            <person name="Mori M."/>
            <person name="Yoshida Y."/>
            <person name="Ohtoshi R."/>
            <person name="Malay A.D."/>
            <person name="Moran D.A.P."/>
            <person name="Tomita M."/>
            <person name="Numata K."/>
            <person name="Arakawa K."/>
        </authorList>
    </citation>
    <scope>NUCLEOTIDE SEQUENCE</scope>
</reference>
<sequence>MDAVDFLHHEKPPNSAGVVPTSLGIQGSFAMREKCGNRLVPGPDYMVEALKLPNQSRRVSAVSGQSLASNGTVAGSRCLNLVFGHTEATHNKLLLSNTT</sequence>
<keyword evidence="2" id="KW-1185">Reference proteome</keyword>
<name>A0A8X6REP4_TRICX</name>
<dbReference type="AlphaFoldDB" id="A0A8X6REP4"/>
<protein>
    <submittedName>
        <fullName evidence="1">Uncharacterized protein</fullName>
    </submittedName>
</protein>
<dbReference type="Proteomes" id="UP000887159">
    <property type="component" value="Unassembled WGS sequence"/>
</dbReference>
<gene>
    <name evidence="1" type="ORF">TNCV_1588151</name>
</gene>
<dbReference type="EMBL" id="BMAU01021175">
    <property type="protein sequence ID" value="GFX93638.1"/>
    <property type="molecule type" value="Genomic_DNA"/>
</dbReference>
<accession>A0A8X6REP4</accession>
<comment type="caution">
    <text evidence="1">The sequence shown here is derived from an EMBL/GenBank/DDBJ whole genome shotgun (WGS) entry which is preliminary data.</text>
</comment>
<proteinExistence type="predicted"/>
<evidence type="ECO:0000313" key="2">
    <source>
        <dbReference type="Proteomes" id="UP000887159"/>
    </source>
</evidence>
<evidence type="ECO:0000313" key="1">
    <source>
        <dbReference type="EMBL" id="GFX93638.1"/>
    </source>
</evidence>
<organism evidence="1 2">
    <name type="scientific">Trichonephila clavipes</name>
    <name type="common">Golden silk orbweaver</name>
    <name type="synonym">Nephila clavipes</name>
    <dbReference type="NCBI Taxonomy" id="2585209"/>
    <lineage>
        <taxon>Eukaryota</taxon>
        <taxon>Metazoa</taxon>
        <taxon>Ecdysozoa</taxon>
        <taxon>Arthropoda</taxon>
        <taxon>Chelicerata</taxon>
        <taxon>Arachnida</taxon>
        <taxon>Araneae</taxon>
        <taxon>Araneomorphae</taxon>
        <taxon>Entelegynae</taxon>
        <taxon>Araneoidea</taxon>
        <taxon>Nephilidae</taxon>
        <taxon>Trichonephila</taxon>
    </lineage>
</organism>